<gene>
    <name evidence="9" type="ORF">E0L32_005943</name>
</gene>
<keyword evidence="3 8" id="KW-0812">Transmembrane</keyword>
<evidence type="ECO:0000313" key="10">
    <source>
        <dbReference type="Proteomes" id="UP000319257"/>
    </source>
</evidence>
<dbReference type="GO" id="GO:0022857">
    <property type="term" value="F:transmembrane transporter activity"/>
    <property type="evidence" value="ECO:0007669"/>
    <property type="project" value="InterPro"/>
</dbReference>
<feature type="transmembrane region" description="Helical" evidence="8">
    <location>
        <begin position="201"/>
        <end position="220"/>
    </location>
</feature>
<dbReference type="PANTHER" id="PTHR43791">
    <property type="entry name" value="PERMEASE-RELATED"/>
    <property type="match status" value="1"/>
</dbReference>
<dbReference type="FunFam" id="1.20.1250.20:FF:000064">
    <property type="entry name" value="MFS allantoate transporter"/>
    <property type="match status" value="1"/>
</dbReference>
<dbReference type="FunCoup" id="A0A507BAX5">
    <property type="interactions" value="112"/>
</dbReference>
<feature type="region of interest" description="Disordered" evidence="7">
    <location>
        <begin position="1"/>
        <end position="24"/>
    </location>
</feature>
<protein>
    <submittedName>
        <fullName evidence="9">Uncharacterized protein</fullName>
    </submittedName>
</protein>
<proteinExistence type="inferred from homology"/>
<keyword evidence="2" id="KW-0813">Transport</keyword>
<evidence type="ECO:0000256" key="2">
    <source>
        <dbReference type="ARBA" id="ARBA00022448"/>
    </source>
</evidence>
<feature type="transmembrane region" description="Helical" evidence="8">
    <location>
        <begin position="299"/>
        <end position="316"/>
    </location>
</feature>
<dbReference type="Proteomes" id="UP000319257">
    <property type="component" value="Unassembled WGS sequence"/>
</dbReference>
<evidence type="ECO:0000256" key="3">
    <source>
        <dbReference type="ARBA" id="ARBA00022692"/>
    </source>
</evidence>
<dbReference type="InParanoid" id="A0A507BAX5"/>
<dbReference type="SUPFAM" id="SSF103473">
    <property type="entry name" value="MFS general substrate transporter"/>
    <property type="match status" value="1"/>
</dbReference>
<dbReference type="EMBL" id="SKBQ01000032">
    <property type="protein sequence ID" value="TPX13740.1"/>
    <property type="molecule type" value="Genomic_DNA"/>
</dbReference>
<dbReference type="Gene3D" id="1.20.1250.20">
    <property type="entry name" value="MFS general substrate transporter like domains"/>
    <property type="match status" value="2"/>
</dbReference>
<dbReference type="RefSeq" id="XP_030995451.1">
    <property type="nucleotide sequence ID" value="XM_031140520.1"/>
</dbReference>
<feature type="transmembrane region" description="Helical" evidence="8">
    <location>
        <begin position="394"/>
        <end position="413"/>
    </location>
</feature>
<reference evidence="9 10" key="1">
    <citation type="submission" date="2019-06" db="EMBL/GenBank/DDBJ databases">
        <title>Draft genome sequence of the filamentous fungus Phialemoniopsis curvata isolated from diesel fuel.</title>
        <authorList>
            <person name="Varaljay V.A."/>
            <person name="Lyon W.J."/>
            <person name="Crouch A.L."/>
            <person name="Drake C.E."/>
            <person name="Hollomon J.M."/>
            <person name="Nadeau L.J."/>
            <person name="Nunn H.S."/>
            <person name="Stevenson B.S."/>
            <person name="Bojanowski C.L."/>
            <person name="Crookes-Goodson W.J."/>
        </authorList>
    </citation>
    <scope>NUCLEOTIDE SEQUENCE [LARGE SCALE GENOMIC DNA]</scope>
    <source>
        <strain evidence="9 10">D216</strain>
    </source>
</reference>
<sequence>MGSPPRIDDDVSRAEKLGEPEPMKPDIYEGESIVLDEAEVFLRANNISDETLRDLLADEANVRKVVRKVDMRILPLLAVTYVLQYIDKLALGYAAVFDLFSDTKISQNQYSWFASMFYLAYLVAEYPWTALAQRTRMAKVVSACVFAWGAVLMATAACSDFSGLAACRFFLGVFEAPITPCFMMIVGMWYMRSEQPFRAGVFYSCNGVGSMLGGLLSYGMGQIKTFPVWKCIFLLCGGITVIWGAVLLVFLPDDILKAKHFTVHEKATLIARTRAGQTGVLNRHIKWYQVKEALLDPQVWLLTFFVLLNEVINGGMSNFGKLIIKGLVKDPLQTTALGIPQGAFQVVFILSGTYFASRFRNARTWVMMFYMVPTIIGTSMVWKLDRQQYKVGVLIGYYLCGGFVSALVVALQMPASNLGGYTKRVTGTAVVFAAYCIGNIIGPHAFLGRESPTYPTGCIVILACSVSQVLIAIALRVLLVYRNKKRDEAEAANPSPEVIDGHEAVTDLTDLENPRFRYAI</sequence>
<keyword evidence="4 8" id="KW-1133">Transmembrane helix</keyword>
<evidence type="ECO:0000256" key="1">
    <source>
        <dbReference type="ARBA" id="ARBA00004141"/>
    </source>
</evidence>
<feature type="transmembrane region" description="Helical" evidence="8">
    <location>
        <begin position="140"/>
        <end position="157"/>
    </location>
</feature>
<feature type="transmembrane region" description="Helical" evidence="8">
    <location>
        <begin position="232"/>
        <end position="251"/>
    </location>
</feature>
<dbReference type="OrthoDB" id="6730379at2759"/>
<dbReference type="AlphaFoldDB" id="A0A507BAX5"/>
<feature type="transmembrane region" description="Helical" evidence="8">
    <location>
        <begin position="336"/>
        <end position="357"/>
    </location>
</feature>
<feature type="transmembrane region" description="Helical" evidence="8">
    <location>
        <begin position="459"/>
        <end position="479"/>
    </location>
</feature>
<feature type="transmembrane region" description="Helical" evidence="8">
    <location>
        <begin position="109"/>
        <end position="128"/>
    </location>
</feature>
<evidence type="ECO:0000256" key="5">
    <source>
        <dbReference type="ARBA" id="ARBA00023136"/>
    </source>
</evidence>
<dbReference type="GeneID" id="41973390"/>
<feature type="transmembrane region" description="Helical" evidence="8">
    <location>
        <begin position="169"/>
        <end position="189"/>
    </location>
</feature>
<evidence type="ECO:0000256" key="4">
    <source>
        <dbReference type="ARBA" id="ARBA00022989"/>
    </source>
</evidence>
<dbReference type="PANTHER" id="PTHR43791:SF81">
    <property type="entry name" value="TRANSPORTER, PUTATIVE (AFU_ORTHOLOGUE AFUA_7G01190)-RELATED"/>
    <property type="match status" value="1"/>
</dbReference>
<evidence type="ECO:0000313" key="9">
    <source>
        <dbReference type="EMBL" id="TPX13740.1"/>
    </source>
</evidence>
<name>A0A507BAX5_9PEZI</name>
<dbReference type="InterPro" id="IPR036259">
    <property type="entry name" value="MFS_trans_sf"/>
</dbReference>
<feature type="transmembrane region" description="Helical" evidence="8">
    <location>
        <begin position="73"/>
        <end position="97"/>
    </location>
</feature>
<feature type="transmembrane region" description="Helical" evidence="8">
    <location>
        <begin position="364"/>
        <end position="382"/>
    </location>
</feature>
<comment type="similarity">
    <text evidence="6">Belongs to the major facilitator superfamily. Allantoate permease family.</text>
</comment>
<comment type="caution">
    <text evidence="9">The sequence shown here is derived from an EMBL/GenBank/DDBJ whole genome shotgun (WGS) entry which is preliminary data.</text>
</comment>
<keyword evidence="5 8" id="KW-0472">Membrane</keyword>
<dbReference type="Pfam" id="PF07690">
    <property type="entry name" value="MFS_1"/>
    <property type="match status" value="1"/>
</dbReference>
<dbReference type="InterPro" id="IPR011701">
    <property type="entry name" value="MFS"/>
</dbReference>
<feature type="transmembrane region" description="Helical" evidence="8">
    <location>
        <begin position="425"/>
        <end position="447"/>
    </location>
</feature>
<dbReference type="GO" id="GO:0016020">
    <property type="term" value="C:membrane"/>
    <property type="evidence" value="ECO:0007669"/>
    <property type="project" value="UniProtKB-SubCell"/>
</dbReference>
<evidence type="ECO:0000256" key="6">
    <source>
        <dbReference type="ARBA" id="ARBA00037968"/>
    </source>
</evidence>
<comment type="subcellular location">
    <subcellularLocation>
        <location evidence="1">Membrane</location>
        <topology evidence="1">Multi-pass membrane protein</topology>
    </subcellularLocation>
</comment>
<evidence type="ECO:0000256" key="8">
    <source>
        <dbReference type="SAM" id="Phobius"/>
    </source>
</evidence>
<evidence type="ECO:0000256" key="7">
    <source>
        <dbReference type="SAM" id="MobiDB-lite"/>
    </source>
</evidence>
<organism evidence="9 10">
    <name type="scientific">Thyridium curvatum</name>
    <dbReference type="NCBI Taxonomy" id="1093900"/>
    <lineage>
        <taxon>Eukaryota</taxon>
        <taxon>Fungi</taxon>
        <taxon>Dikarya</taxon>
        <taxon>Ascomycota</taxon>
        <taxon>Pezizomycotina</taxon>
        <taxon>Sordariomycetes</taxon>
        <taxon>Sordariomycetidae</taxon>
        <taxon>Thyridiales</taxon>
        <taxon>Thyridiaceae</taxon>
        <taxon>Thyridium</taxon>
    </lineage>
</organism>
<keyword evidence="10" id="KW-1185">Reference proteome</keyword>
<accession>A0A507BAX5</accession>